<dbReference type="GO" id="GO:0022857">
    <property type="term" value="F:transmembrane transporter activity"/>
    <property type="evidence" value="ECO:0007669"/>
    <property type="project" value="InterPro"/>
</dbReference>
<sequence length="417" mass="46365">MGLGGALIGPTLLKFGEQINLPFDRIVYILSVRSFGFFGGTIIGGYIIDAFPKFGGTFLTFALFIMCITTLIIPLMYYLIPMMIVHLMWSIAAGIVDNLAQILTMRHYKNFNVNPYLQALHGAFGIGALLSPLIIAPFLRKSSSIDQWHYAYWLIGCLHIPNILGILIFAIRDECCLKQVEEIKLETKEFVEEKKQKEAIIESDPEVKINEGVCSGNVIFLGLMSIFLLLYVGNETAYGSYLHTYASLHLKFPKDIAAYLNSIFWTSFTFSRLCGIPLSIKFSAVQMITFDLIGCMISLTLIFIFNKISWVLWVGSIFYGLSVGTLYASAIAFTEKYLPVTGKRMSVLAIGGSAGDAIIPLLIGYSINSKSIGPIGFISILCIGTILASLFFGFIFLYVRHMSKEDMCDDKKTSEVK</sequence>
<evidence type="ECO:0000313" key="5">
    <source>
        <dbReference type="EMBL" id="CAF1228630.1"/>
    </source>
</evidence>
<dbReference type="Proteomes" id="UP000663832">
    <property type="component" value="Unassembled WGS sequence"/>
</dbReference>
<dbReference type="AlphaFoldDB" id="A0A814YF30"/>
<feature type="transmembrane region" description="Helical" evidence="4">
    <location>
        <begin position="116"/>
        <end position="138"/>
    </location>
</feature>
<feature type="transmembrane region" description="Helical" evidence="4">
    <location>
        <begin position="345"/>
        <end position="363"/>
    </location>
</feature>
<organism evidence="5 6">
    <name type="scientific">Adineta steineri</name>
    <dbReference type="NCBI Taxonomy" id="433720"/>
    <lineage>
        <taxon>Eukaryota</taxon>
        <taxon>Metazoa</taxon>
        <taxon>Spiralia</taxon>
        <taxon>Gnathifera</taxon>
        <taxon>Rotifera</taxon>
        <taxon>Eurotatoria</taxon>
        <taxon>Bdelloidea</taxon>
        <taxon>Adinetida</taxon>
        <taxon>Adinetidae</taxon>
        <taxon>Adineta</taxon>
    </lineage>
</organism>
<keyword evidence="2 4" id="KW-1133">Transmembrane helix</keyword>
<dbReference type="PANTHER" id="PTHR23121:SF9">
    <property type="entry name" value="SODIUM-DEPENDENT GLUCOSE TRANSPORTER 1"/>
    <property type="match status" value="1"/>
</dbReference>
<name>A0A814YF30_9BILA</name>
<feature type="transmembrane region" description="Helical" evidence="4">
    <location>
        <begin position="60"/>
        <end position="80"/>
    </location>
</feature>
<dbReference type="OrthoDB" id="413079at2759"/>
<reference evidence="5" key="1">
    <citation type="submission" date="2021-02" db="EMBL/GenBank/DDBJ databases">
        <authorList>
            <person name="Nowell W R."/>
        </authorList>
    </citation>
    <scope>NUCLEOTIDE SEQUENCE</scope>
</reference>
<evidence type="ECO:0000256" key="4">
    <source>
        <dbReference type="SAM" id="Phobius"/>
    </source>
</evidence>
<accession>A0A814YF30</accession>
<evidence type="ECO:0000256" key="1">
    <source>
        <dbReference type="ARBA" id="ARBA00022692"/>
    </source>
</evidence>
<evidence type="ECO:0000256" key="2">
    <source>
        <dbReference type="ARBA" id="ARBA00022989"/>
    </source>
</evidence>
<feature type="transmembrane region" description="Helical" evidence="4">
    <location>
        <begin position="86"/>
        <end position="104"/>
    </location>
</feature>
<dbReference type="SUPFAM" id="SSF103473">
    <property type="entry name" value="MFS general substrate transporter"/>
    <property type="match status" value="1"/>
</dbReference>
<evidence type="ECO:0008006" key="7">
    <source>
        <dbReference type="Google" id="ProtNLM"/>
    </source>
</evidence>
<dbReference type="InterPro" id="IPR036259">
    <property type="entry name" value="MFS_trans_sf"/>
</dbReference>
<feature type="transmembrane region" description="Helical" evidence="4">
    <location>
        <begin position="287"/>
        <end position="305"/>
    </location>
</feature>
<feature type="transmembrane region" description="Helical" evidence="4">
    <location>
        <begin position="375"/>
        <end position="399"/>
    </location>
</feature>
<feature type="transmembrane region" description="Helical" evidence="4">
    <location>
        <begin position="150"/>
        <end position="171"/>
    </location>
</feature>
<keyword evidence="1 4" id="KW-0812">Transmembrane</keyword>
<dbReference type="Pfam" id="PF07690">
    <property type="entry name" value="MFS_1"/>
    <property type="match status" value="1"/>
</dbReference>
<dbReference type="InterPro" id="IPR011701">
    <property type="entry name" value="MFS"/>
</dbReference>
<protein>
    <recommendedName>
        <fullName evidence="7">Major facilitator superfamily (MFS) profile domain-containing protein</fullName>
    </recommendedName>
</protein>
<evidence type="ECO:0000256" key="3">
    <source>
        <dbReference type="ARBA" id="ARBA00023136"/>
    </source>
</evidence>
<feature type="transmembrane region" description="Helical" evidence="4">
    <location>
        <begin position="213"/>
        <end position="232"/>
    </location>
</feature>
<feature type="transmembrane region" description="Helical" evidence="4">
    <location>
        <begin position="311"/>
        <end position="333"/>
    </location>
</feature>
<feature type="transmembrane region" description="Helical" evidence="4">
    <location>
        <begin position="256"/>
        <end position="275"/>
    </location>
</feature>
<evidence type="ECO:0000313" key="6">
    <source>
        <dbReference type="Proteomes" id="UP000663832"/>
    </source>
</evidence>
<dbReference type="PANTHER" id="PTHR23121">
    <property type="entry name" value="SODIUM-DEPENDENT GLUCOSE TRANSPORTER 1"/>
    <property type="match status" value="1"/>
</dbReference>
<keyword evidence="6" id="KW-1185">Reference proteome</keyword>
<comment type="caution">
    <text evidence="5">The sequence shown here is derived from an EMBL/GenBank/DDBJ whole genome shotgun (WGS) entry which is preliminary data.</text>
</comment>
<gene>
    <name evidence="5" type="ORF">QVE165_LOCUS27308</name>
</gene>
<dbReference type="EMBL" id="CAJNOM010000207">
    <property type="protein sequence ID" value="CAF1228630.1"/>
    <property type="molecule type" value="Genomic_DNA"/>
</dbReference>
<keyword evidence="3 4" id="KW-0472">Membrane</keyword>
<proteinExistence type="predicted"/>
<feature type="transmembrane region" description="Helical" evidence="4">
    <location>
        <begin position="26"/>
        <end position="48"/>
    </location>
</feature>
<dbReference type="Gene3D" id="1.20.1250.20">
    <property type="entry name" value="MFS general substrate transporter like domains"/>
    <property type="match status" value="2"/>
</dbReference>